<dbReference type="Gramene" id="OBART04G02200.1">
    <property type="protein sequence ID" value="OBART04G02200.1"/>
    <property type="gene ID" value="OBART04G02200"/>
</dbReference>
<reference evidence="2" key="2">
    <citation type="submission" date="2015-03" db="UniProtKB">
        <authorList>
            <consortium name="EnsemblPlants"/>
        </authorList>
    </citation>
    <scope>IDENTIFICATION</scope>
</reference>
<dbReference type="EnsemblPlants" id="OBART04G02200.1">
    <property type="protein sequence ID" value="OBART04G02200.1"/>
    <property type="gene ID" value="OBART04G02200"/>
</dbReference>
<evidence type="ECO:0000313" key="2">
    <source>
        <dbReference type="EnsemblPlants" id="OBART04G02200.1"/>
    </source>
</evidence>
<reference evidence="2" key="1">
    <citation type="journal article" date="2009" name="Rice">
        <title>De Novo Next Generation Sequencing of Plant Genomes.</title>
        <authorList>
            <person name="Rounsley S."/>
            <person name="Marri P.R."/>
            <person name="Yu Y."/>
            <person name="He R."/>
            <person name="Sisneros N."/>
            <person name="Goicoechea J.L."/>
            <person name="Lee S.J."/>
            <person name="Angelova A."/>
            <person name="Kudrna D."/>
            <person name="Luo M."/>
            <person name="Affourtit J."/>
            <person name="Desany B."/>
            <person name="Knight J."/>
            <person name="Niazi F."/>
            <person name="Egholm M."/>
            <person name="Wing R.A."/>
        </authorList>
    </citation>
    <scope>NUCLEOTIDE SEQUENCE [LARGE SCALE GENOMIC DNA]</scope>
    <source>
        <strain evidence="2">cv. IRGC 105608</strain>
    </source>
</reference>
<evidence type="ECO:0000259" key="1">
    <source>
        <dbReference type="Pfam" id="PF03478"/>
    </source>
</evidence>
<dbReference type="AlphaFoldDB" id="A0A0D3FSF5"/>
<dbReference type="PaxDb" id="65489-OBART04G02200.1"/>
<dbReference type="InterPro" id="IPR005174">
    <property type="entry name" value="KIB1-4_b-propeller"/>
</dbReference>
<feature type="domain" description="KIB1-4 beta-propeller" evidence="1">
    <location>
        <begin position="73"/>
        <end position="350"/>
    </location>
</feature>
<proteinExistence type="predicted"/>
<evidence type="ECO:0000313" key="3">
    <source>
        <dbReference type="Proteomes" id="UP000026960"/>
    </source>
</evidence>
<dbReference type="Pfam" id="PF03478">
    <property type="entry name" value="Beta-prop_KIB1-4"/>
    <property type="match status" value="1"/>
</dbReference>
<sequence>MDTPPPMQSDAAAPAAAVDFSNLTTDLVIDIHGRLAFVDRLAVGAVFGAAGHAVKPEAPWLVLPGETPETSRLYSVADRRVAAARAPDPAMRGCCVVGSSGGWVVTADARARLHMANPVTGEQHELPAITTCPFFYVSNPTWPLFHVNILQDQLVRVRYGGGEKVPAARLPLCTLDAIHHRGRFYSITYSGVVEEWDRRGGDGVFTSRAVSPKLPAITGGSGGHHHRRYLVAAPGSGELMVVTKSFKVVETGERYMDSERRVCFTVQVLDDGGGEGGRWRRAASIGQAAVFVGASSNSVCVSTKAHPELRPDCVYFAADELVKGPFRRDDDDGFHSYRGCDDKKRVVGVYSLKDGGRAEGLPELGDHATWPPPAWFTPLI</sequence>
<accession>A0A0D3FSF5</accession>
<name>A0A0D3FSF5_9ORYZ</name>
<dbReference type="STRING" id="65489.A0A0D3FSF5"/>
<dbReference type="HOGENOM" id="CLU_019286_4_1_1"/>
<organism evidence="2">
    <name type="scientific">Oryza barthii</name>
    <dbReference type="NCBI Taxonomy" id="65489"/>
    <lineage>
        <taxon>Eukaryota</taxon>
        <taxon>Viridiplantae</taxon>
        <taxon>Streptophyta</taxon>
        <taxon>Embryophyta</taxon>
        <taxon>Tracheophyta</taxon>
        <taxon>Spermatophyta</taxon>
        <taxon>Magnoliopsida</taxon>
        <taxon>Liliopsida</taxon>
        <taxon>Poales</taxon>
        <taxon>Poaceae</taxon>
        <taxon>BOP clade</taxon>
        <taxon>Oryzoideae</taxon>
        <taxon>Oryzeae</taxon>
        <taxon>Oryzinae</taxon>
        <taxon>Oryza</taxon>
    </lineage>
</organism>
<dbReference type="PANTHER" id="PTHR45560">
    <property type="entry name" value="OS04G0163150 PROTEIN-RELATED"/>
    <property type="match status" value="1"/>
</dbReference>
<protein>
    <recommendedName>
        <fullName evidence="1">KIB1-4 beta-propeller domain-containing protein</fullName>
    </recommendedName>
</protein>
<keyword evidence="3" id="KW-1185">Reference proteome</keyword>
<dbReference type="Proteomes" id="UP000026960">
    <property type="component" value="Chromosome 4"/>
</dbReference>
<dbReference type="eggNOG" id="ENOG502RRP4">
    <property type="taxonomic scope" value="Eukaryota"/>
</dbReference>